<comment type="similarity">
    <text evidence="1">Belongs to the methyltransferase superfamily.</text>
</comment>
<dbReference type="InterPro" id="IPR029063">
    <property type="entry name" value="SAM-dependent_MTases_sf"/>
</dbReference>
<keyword evidence="3" id="KW-0808">Transferase</keyword>
<keyword evidence="2" id="KW-0489">Methyltransferase</keyword>
<sequence>MVYTRYRFALDFCRGRRVFEVACGPGVGLGYLGRQAEAIVGGDLTEPLLRQAHRAVQGATPLVRLQAEALPLCAASRDVIVCYEALYFFADVETFLRECRRVLAPQGRLVLCTVNPEWPEFNPNSYACRYYSARQLSALLQQSGFACELFGAFPTEPASWRAALVGRLKRVAAAWRLIPSTMTGKRWLKRLFFGTLVPFPAAVVDGMAVYAQPVPIESDQPVCDYKVLFAVGRSA</sequence>
<name>A0ABN7KIH7_9BACT</name>
<reference evidence="5 6" key="1">
    <citation type="submission" date="2021-02" db="EMBL/GenBank/DDBJ databases">
        <authorList>
            <person name="Han P."/>
        </authorList>
    </citation>
    <scope>NUCLEOTIDE SEQUENCE [LARGE SCALE GENOMIC DNA]</scope>
    <source>
        <strain evidence="5">Candidatus Nitrospira sp. ZN2</strain>
    </source>
</reference>
<evidence type="ECO:0000259" key="4">
    <source>
        <dbReference type="Pfam" id="PF08241"/>
    </source>
</evidence>
<feature type="domain" description="Methyltransferase type 11" evidence="4">
    <location>
        <begin position="20"/>
        <end position="111"/>
    </location>
</feature>
<comment type="caution">
    <text evidence="5">The sequence shown here is derived from an EMBL/GenBank/DDBJ whole genome shotgun (WGS) entry which is preliminary data.</text>
</comment>
<dbReference type="EMBL" id="CAJNBJ010000001">
    <property type="protein sequence ID" value="CAE6695041.1"/>
    <property type="molecule type" value="Genomic_DNA"/>
</dbReference>
<dbReference type="PANTHER" id="PTHR44942">
    <property type="entry name" value="METHYLTRANSF_11 DOMAIN-CONTAINING PROTEIN"/>
    <property type="match status" value="1"/>
</dbReference>
<dbReference type="InterPro" id="IPR013216">
    <property type="entry name" value="Methyltransf_11"/>
</dbReference>
<evidence type="ECO:0000313" key="6">
    <source>
        <dbReference type="Proteomes" id="UP000675880"/>
    </source>
</evidence>
<dbReference type="InterPro" id="IPR051052">
    <property type="entry name" value="Diverse_substrate_MTase"/>
</dbReference>
<accession>A0ABN7KIH7</accession>
<dbReference type="Proteomes" id="UP000675880">
    <property type="component" value="Unassembled WGS sequence"/>
</dbReference>
<keyword evidence="6" id="KW-1185">Reference proteome</keyword>
<dbReference type="CDD" id="cd02440">
    <property type="entry name" value="AdoMet_MTases"/>
    <property type="match status" value="1"/>
</dbReference>
<evidence type="ECO:0000256" key="3">
    <source>
        <dbReference type="ARBA" id="ARBA00022679"/>
    </source>
</evidence>
<protein>
    <submittedName>
        <fullName evidence="5">Methyltransf_11 domain-containing protein</fullName>
    </submittedName>
</protein>
<organism evidence="5 6">
    <name type="scientific">Nitrospira defluvii</name>
    <dbReference type="NCBI Taxonomy" id="330214"/>
    <lineage>
        <taxon>Bacteria</taxon>
        <taxon>Pseudomonadati</taxon>
        <taxon>Nitrospirota</taxon>
        <taxon>Nitrospiria</taxon>
        <taxon>Nitrospirales</taxon>
        <taxon>Nitrospiraceae</taxon>
        <taxon>Nitrospira</taxon>
    </lineage>
</organism>
<dbReference type="PANTHER" id="PTHR44942:SF4">
    <property type="entry name" value="METHYLTRANSFERASE TYPE 11 DOMAIN-CONTAINING PROTEIN"/>
    <property type="match status" value="1"/>
</dbReference>
<evidence type="ECO:0000256" key="2">
    <source>
        <dbReference type="ARBA" id="ARBA00022603"/>
    </source>
</evidence>
<dbReference type="Gene3D" id="3.40.50.150">
    <property type="entry name" value="Vaccinia Virus protein VP39"/>
    <property type="match status" value="1"/>
</dbReference>
<dbReference type="SUPFAM" id="SSF53335">
    <property type="entry name" value="S-adenosyl-L-methionine-dependent methyltransferases"/>
    <property type="match status" value="1"/>
</dbReference>
<proteinExistence type="inferred from homology"/>
<evidence type="ECO:0000256" key="1">
    <source>
        <dbReference type="ARBA" id="ARBA00008361"/>
    </source>
</evidence>
<evidence type="ECO:0000313" key="5">
    <source>
        <dbReference type="EMBL" id="CAE6695041.1"/>
    </source>
</evidence>
<dbReference type="Pfam" id="PF08241">
    <property type="entry name" value="Methyltransf_11"/>
    <property type="match status" value="1"/>
</dbReference>
<gene>
    <name evidence="5" type="ORF">NSPZN2_10414</name>
</gene>